<evidence type="ECO:0000256" key="1">
    <source>
        <dbReference type="SAM" id="MobiDB-lite"/>
    </source>
</evidence>
<gene>
    <name evidence="2" type="ORF">ALMOND_2B021335</name>
</gene>
<name>A0A5E4GPD5_PRUDU</name>
<protein>
    <submittedName>
        <fullName evidence="2">PREDICTED: formin 6</fullName>
    </submittedName>
</protein>
<sequence>MDDVGGWEGTMEEERGRGRRRGKDDGGELTKGNKESSLCLGGNVTLGTLSTLTFFLYHHRVKHPYESEKLVNGEGPDSLRCANDLRIPLSIFLYIGRVELSRTSTTSSEALRRE</sequence>
<reference evidence="3" key="1">
    <citation type="journal article" date="2020" name="Plant J.">
        <title>Transposons played a major role in the diversification between the closely related almond and peach genomes: results from the almond genome sequence.</title>
        <authorList>
            <person name="Alioto T."/>
            <person name="Alexiou K.G."/>
            <person name="Bardil A."/>
            <person name="Barteri F."/>
            <person name="Castanera R."/>
            <person name="Cruz F."/>
            <person name="Dhingra A."/>
            <person name="Duval H."/>
            <person name="Fernandez I Marti A."/>
            <person name="Frias L."/>
            <person name="Galan B."/>
            <person name="Garcia J.L."/>
            <person name="Howad W."/>
            <person name="Gomez-Garrido J."/>
            <person name="Gut M."/>
            <person name="Julca I."/>
            <person name="Morata J."/>
            <person name="Puigdomenech P."/>
            <person name="Ribeca P."/>
            <person name="Rubio Cabetas M.J."/>
            <person name="Vlasova A."/>
            <person name="Wirthensohn M."/>
            <person name="Garcia-Mas J."/>
            <person name="Gabaldon T."/>
            <person name="Casacuberta J.M."/>
            <person name="Arus P."/>
        </authorList>
    </citation>
    <scope>NUCLEOTIDE SEQUENCE [LARGE SCALE GENOMIC DNA]</scope>
    <source>
        <strain evidence="3">cv. Texas</strain>
    </source>
</reference>
<feature type="region of interest" description="Disordered" evidence="1">
    <location>
        <begin position="1"/>
        <end position="42"/>
    </location>
</feature>
<evidence type="ECO:0000313" key="3">
    <source>
        <dbReference type="Proteomes" id="UP000327085"/>
    </source>
</evidence>
<dbReference type="EMBL" id="CABIKO010001318">
    <property type="protein sequence ID" value="VVA41471.1"/>
    <property type="molecule type" value="Genomic_DNA"/>
</dbReference>
<evidence type="ECO:0000313" key="2">
    <source>
        <dbReference type="EMBL" id="VVA41471.1"/>
    </source>
</evidence>
<accession>A0A5E4GPD5</accession>
<dbReference type="InParanoid" id="A0A5E4GPD5"/>
<dbReference type="Proteomes" id="UP000327085">
    <property type="component" value="Unassembled WGS sequence"/>
</dbReference>
<organism evidence="2 3">
    <name type="scientific">Prunus dulcis</name>
    <name type="common">Almond</name>
    <name type="synonym">Amygdalus dulcis</name>
    <dbReference type="NCBI Taxonomy" id="3755"/>
    <lineage>
        <taxon>Eukaryota</taxon>
        <taxon>Viridiplantae</taxon>
        <taxon>Streptophyta</taxon>
        <taxon>Embryophyta</taxon>
        <taxon>Tracheophyta</taxon>
        <taxon>Spermatophyta</taxon>
        <taxon>Magnoliopsida</taxon>
        <taxon>eudicotyledons</taxon>
        <taxon>Gunneridae</taxon>
        <taxon>Pentapetalae</taxon>
        <taxon>rosids</taxon>
        <taxon>fabids</taxon>
        <taxon>Rosales</taxon>
        <taxon>Rosaceae</taxon>
        <taxon>Amygdaloideae</taxon>
        <taxon>Amygdaleae</taxon>
        <taxon>Prunus</taxon>
    </lineage>
</organism>
<dbReference type="Gramene" id="VVA41471">
    <property type="protein sequence ID" value="VVA41471"/>
    <property type="gene ID" value="Prudul26B021335"/>
</dbReference>
<dbReference type="AlphaFoldDB" id="A0A5E4GPD5"/>
<proteinExistence type="predicted"/>
<feature type="compositionally biased region" description="Basic and acidic residues" evidence="1">
    <location>
        <begin position="12"/>
        <end position="34"/>
    </location>
</feature>